<accession>A0A523W5D9</accession>
<evidence type="ECO:0000256" key="4">
    <source>
        <dbReference type="ARBA" id="ARBA00023015"/>
    </source>
</evidence>
<name>A0A523W5D9_UNCAE</name>
<proteinExistence type="predicted"/>
<dbReference type="Gene3D" id="3.40.50.300">
    <property type="entry name" value="P-loop containing nucleotide triphosphate hydrolases"/>
    <property type="match status" value="1"/>
</dbReference>
<dbReference type="PROSITE" id="PS00676">
    <property type="entry name" value="SIGMA54_INTERACT_2"/>
    <property type="match status" value="1"/>
</dbReference>
<dbReference type="PANTHER" id="PTHR32071">
    <property type="entry name" value="TRANSCRIPTIONAL REGULATORY PROTEIN"/>
    <property type="match status" value="1"/>
</dbReference>
<dbReference type="GO" id="GO:0000160">
    <property type="term" value="P:phosphorelay signal transduction system"/>
    <property type="evidence" value="ECO:0007669"/>
    <property type="project" value="InterPro"/>
</dbReference>
<comment type="caution">
    <text evidence="11">The sequence shown here is derived from an EMBL/GenBank/DDBJ whole genome shotgun (WGS) entry which is preliminary data.</text>
</comment>
<dbReference type="FunFam" id="3.40.50.300:FF:000006">
    <property type="entry name" value="DNA-binding transcriptional regulator NtrC"/>
    <property type="match status" value="1"/>
</dbReference>
<gene>
    <name evidence="11" type="ORF">E3J48_04490</name>
</gene>
<dbReference type="PROSITE" id="PS00675">
    <property type="entry name" value="SIGMA54_INTERACT_1"/>
    <property type="match status" value="1"/>
</dbReference>
<dbReference type="SMART" id="SM00448">
    <property type="entry name" value="REC"/>
    <property type="match status" value="1"/>
</dbReference>
<evidence type="ECO:0000313" key="11">
    <source>
        <dbReference type="EMBL" id="TET62240.1"/>
    </source>
</evidence>
<dbReference type="InterPro" id="IPR058031">
    <property type="entry name" value="AAA_lid_NorR"/>
</dbReference>
<dbReference type="GO" id="GO:0003677">
    <property type="term" value="F:DNA binding"/>
    <property type="evidence" value="ECO:0007669"/>
    <property type="project" value="UniProtKB-KW"/>
</dbReference>
<dbReference type="PANTHER" id="PTHR32071:SF119">
    <property type="entry name" value="SIGMA L-DEPENDENT TRANSCRIPTIONAL REGULATOR YPLP-RELATED"/>
    <property type="match status" value="1"/>
</dbReference>
<dbReference type="FunFam" id="3.40.50.2300:FF:000018">
    <property type="entry name" value="DNA-binding transcriptional regulator NtrC"/>
    <property type="match status" value="1"/>
</dbReference>
<feature type="domain" description="Response regulatory" evidence="10">
    <location>
        <begin position="6"/>
        <end position="120"/>
    </location>
</feature>
<evidence type="ECO:0000259" key="9">
    <source>
        <dbReference type="PROSITE" id="PS50045"/>
    </source>
</evidence>
<keyword evidence="4" id="KW-0805">Transcription regulation</keyword>
<dbReference type="Gene3D" id="1.10.8.60">
    <property type="match status" value="1"/>
</dbReference>
<feature type="modified residue" description="4-aspartylphosphate" evidence="7">
    <location>
        <position position="55"/>
    </location>
</feature>
<dbReference type="InterPro" id="IPR025943">
    <property type="entry name" value="Sigma_54_int_dom_ATP-bd_2"/>
</dbReference>
<dbReference type="Gene3D" id="3.40.50.2300">
    <property type="match status" value="1"/>
</dbReference>
<organism evidence="11 12">
    <name type="scientific">Aerophobetes bacterium</name>
    <dbReference type="NCBI Taxonomy" id="2030807"/>
    <lineage>
        <taxon>Bacteria</taxon>
        <taxon>Candidatus Aerophobota</taxon>
    </lineage>
</organism>
<dbReference type="InterPro" id="IPR002078">
    <property type="entry name" value="Sigma_54_int"/>
</dbReference>
<evidence type="ECO:0000256" key="2">
    <source>
        <dbReference type="ARBA" id="ARBA00022741"/>
    </source>
</evidence>
<keyword evidence="5" id="KW-0238">DNA-binding</keyword>
<dbReference type="GO" id="GO:0006355">
    <property type="term" value="P:regulation of DNA-templated transcription"/>
    <property type="evidence" value="ECO:0007669"/>
    <property type="project" value="InterPro"/>
</dbReference>
<keyword evidence="3" id="KW-0067">ATP-binding</keyword>
<dbReference type="EMBL" id="SOIZ01000197">
    <property type="protein sequence ID" value="TET62240.1"/>
    <property type="molecule type" value="Genomic_DNA"/>
</dbReference>
<dbReference type="InterPro" id="IPR025944">
    <property type="entry name" value="Sigma_54_int_dom_CS"/>
</dbReference>
<feature type="coiled-coil region" evidence="8">
    <location>
        <begin position="115"/>
        <end position="142"/>
    </location>
</feature>
<dbReference type="Pfam" id="PF25601">
    <property type="entry name" value="AAA_lid_14"/>
    <property type="match status" value="1"/>
</dbReference>
<dbReference type="Pfam" id="PF00158">
    <property type="entry name" value="Sigma54_activat"/>
    <property type="match status" value="1"/>
</dbReference>
<evidence type="ECO:0000256" key="5">
    <source>
        <dbReference type="ARBA" id="ARBA00023125"/>
    </source>
</evidence>
<keyword evidence="1 7" id="KW-0597">Phosphoprotein</keyword>
<dbReference type="SMART" id="SM00382">
    <property type="entry name" value="AAA"/>
    <property type="match status" value="1"/>
</dbReference>
<protein>
    <submittedName>
        <fullName evidence="11">Sigma-54-dependent Fis family transcriptional regulator</fullName>
    </submittedName>
</protein>
<dbReference type="InterPro" id="IPR027417">
    <property type="entry name" value="P-loop_NTPase"/>
</dbReference>
<dbReference type="PROSITE" id="PS50045">
    <property type="entry name" value="SIGMA54_INTERACT_4"/>
    <property type="match status" value="1"/>
</dbReference>
<dbReference type="InterPro" id="IPR011006">
    <property type="entry name" value="CheY-like_superfamily"/>
</dbReference>
<evidence type="ECO:0000256" key="3">
    <source>
        <dbReference type="ARBA" id="ARBA00022840"/>
    </source>
</evidence>
<keyword evidence="2" id="KW-0547">Nucleotide-binding</keyword>
<dbReference type="InterPro" id="IPR025662">
    <property type="entry name" value="Sigma_54_int_dom_ATP-bd_1"/>
</dbReference>
<dbReference type="Proteomes" id="UP000319130">
    <property type="component" value="Unassembled WGS sequence"/>
</dbReference>
<evidence type="ECO:0000259" key="10">
    <source>
        <dbReference type="PROSITE" id="PS50110"/>
    </source>
</evidence>
<dbReference type="AlphaFoldDB" id="A0A523W5D9"/>
<dbReference type="InterPro" id="IPR001789">
    <property type="entry name" value="Sig_transdc_resp-reg_receiver"/>
</dbReference>
<evidence type="ECO:0000313" key="12">
    <source>
        <dbReference type="Proteomes" id="UP000319130"/>
    </source>
</evidence>
<dbReference type="PROSITE" id="PS00688">
    <property type="entry name" value="SIGMA54_INTERACT_3"/>
    <property type="match status" value="1"/>
</dbReference>
<keyword evidence="6" id="KW-0804">Transcription</keyword>
<evidence type="ECO:0000256" key="1">
    <source>
        <dbReference type="ARBA" id="ARBA00022553"/>
    </source>
</evidence>
<evidence type="ECO:0000256" key="7">
    <source>
        <dbReference type="PROSITE-ProRule" id="PRU00169"/>
    </source>
</evidence>
<evidence type="ECO:0000256" key="6">
    <source>
        <dbReference type="ARBA" id="ARBA00023163"/>
    </source>
</evidence>
<dbReference type="SUPFAM" id="SSF52540">
    <property type="entry name" value="P-loop containing nucleoside triphosphate hydrolases"/>
    <property type="match status" value="1"/>
</dbReference>
<dbReference type="SUPFAM" id="SSF52172">
    <property type="entry name" value="CheY-like"/>
    <property type="match status" value="1"/>
</dbReference>
<dbReference type="PROSITE" id="PS50110">
    <property type="entry name" value="RESPONSE_REGULATORY"/>
    <property type="match status" value="1"/>
</dbReference>
<dbReference type="CDD" id="cd00009">
    <property type="entry name" value="AAA"/>
    <property type="match status" value="1"/>
</dbReference>
<reference evidence="11 12" key="1">
    <citation type="submission" date="2019-03" db="EMBL/GenBank/DDBJ databases">
        <title>Metabolic potential of uncultured bacteria and archaea associated with petroleum seepage in deep-sea sediments.</title>
        <authorList>
            <person name="Dong X."/>
            <person name="Hubert C."/>
        </authorList>
    </citation>
    <scope>NUCLEOTIDE SEQUENCE [LARGE SCALE GENOMIC DNA]</scope>
    <source>
        <strain evidence="11">E29_bin52</strain>
    </source>
</reference>
<feature type="non-terminal residue" evidence="11">
    <location>
        <position position="395"/>
    </location>
</feature>
<dbReference type="GO" id="GO:0005524">
    <property type="term" value="F:ATP binding"/>
    <property type="evidence" value="ECO:0007669"/>
    <property type="project" value="UniProtKB-KW"/>
</dbReference>
<evidence type="ECO:0000256" key="8">
    <source>
        <dbReference type="SAM" id="Coils"/>
    </source>
</evidence>
<dbReference type="Pfam" id="PF00072">
    <property type="entry name" value="Response_reg"/>
    <property type="match status" value="1"/>
</dbReference>
<sequence>MPQPIKILIVDDEVNMLESLSEVLRNKGYLVATARNGLEALEKLKEKYFNIAIADLKMPEMGGMELLEVMKERYPQTPLVMLTGYATINSAVDAMKKGAYDYLVKPFSPDKILLIAKKIMEEENLREENRFLRQELEKKGEIITQNQKMRRLKDLMKRVASTQATVLITGETGTGKELVARGIHRGGSRKRNLFVKVNCAALAEGVLESELFGHERGAFTDAYIQRRGRFELADGGTLFLDEIGDIPLATQAKLLRVLQEGEFERVGGEETIKVDVRIVAATNQSLPEAIKEKRFREDLFYRLNVVSIDLPPLRERKEDIPLLAQYFLKKHRVANRRVEGISKKALDQLTSYPWPGNVRELENTMERTIILAKRHLIEEEDLSLPSRNTVSLGNL</sequence>
<keyword evidence="8" id="KW-0175">Coiled coil</keyword>
<feature type="domain" description="Sigma-54 factor interaction" evidence="9">
    <location>
        <begin position="142"/>
        <end position="370"/>
    </location>
</feature>
<dbReference type="InterPro" id="IPR003593">
    <property type="entry name" value="AAA+_ATPase"/>
</dbReference>